<keyword evidence="8" id="KW-1185">Reference proteome</keyword>
<comment type="caution">
    <text evidence="7">The sequence shown here is derived from an EMBL/GenBank/DDBJ whole genome shotgun (WGS) entry which is preliminary data.</text>
</comment>
<keyword evidence="3 6" id="KW-0812">Transmembrane</keyword>
<dbReference type="InterPro" id="IPR050833">
    <property type="entry name" value="Poly_Biosynth_Transport"/>
</dbReference>
<dbReference type="Proteomes" id="UP000037405">
    <property type="component" value="Unassembled WGS sequence"/>
</dbReference>
<dbReference type="RefSeq" id="WP_053429541.1">
    <property type="nucleotide sequence ID" value="NZ_LGUE01000008.1"/>
</dbReference>
<dbReference type="PATRIC" id="fig|189381.12.peg.3261"/>
<proteinExistence type="predicted"/>
<evidence type="ECO:0000256" key="6">
    <source>
        <dbReference type="SAM" id="Phobius"/>
    </source>
</evidence>
<comment type="subcellular location">
    <subcellularLocation>
        <location evidence="1">Cell membrane</location>
        <topology evidence="1">Multi-pass membrane protein</topology>
    </subcellularLocation>
</comment>
<keyword evidence="2" id="KW-1003">Cell membrane</keyword>
<evidence type="ECO:0000313" key="8">
    <source>
        <dbReference type="Proteomes" id="UP000037405"/>
    </source>
</evidence>
<accession>A0A0M0FZB4</accession>
<protein>
    <submittedName>
        <fullName evidence="7">Polysaccharide biosynthesis protein</fullName>
    </submittedName>
</protein>
<feature type="transmembrane region" description="Helical" evidence="6">
    <location>
        <begin position="375"/>
        <end position="393"/>
    </location>
</feature>
<gene>
    <name evidence="7" type="ORF">AF331_18775</name>
</gene>
<dbReference type="Pfam" id="PF13440">
    <property type="entry name" value="Polysacc_synt_3"/>
    <property type="match status" value="1"/>
</dbReference>
<feature type="transmembrane region" description="Helical" evidence="6">
    <location>
        <begin position="176"/>
        <end position="198"/>
    </location>
</feature>
<evidence type="ECO:0000313" key="7">
    <source>
        <dbReference type="EMBL" id="KON82894.1"/>
    </source>
</evidence>
<name>A0A0M0FZB4_9BACI</name>
<feature type="transmembrane region" description="Helical" evidence="6">
    <location>
        <begin position="307"/>
        <end position="333"/>
    </location>
</feature>
<feature type="transmembrane region" description="Helical" evidence="6">
    <location>
        <begin position="87"/>
        <end position="107"/>
    </location>
</feature>
<feature type="transmembrane region" description="Helical" evidence="6">
    <location>
        <begin position="46"/>
        <end position="75"/>
    </location>
</feature>
<feature type="transmembrane region" description="Helical" evidence="6">
    <location>
        <begin position="345"/>
        <end position="363"/>
    </location>
</feature>
<dbReference type="PANTHER" id="PTHR30250">
    <property type="entry name" value="PST FAMILY PREDICTED COLANIC ACID TRANSPORTER"/>
    <property type="match status" value="1"/>
</dbReference>
<evidence type="ECO:0000256" key="5">
    <source>
        <dbReference type="ARBA" id="ARBA00023136"/>
    </source>
</evidence>
<evidence type="ECO:0000256" key="1">
    <source>
        <dbReference type="ARBA" id="ARBA00004651"/>
    </source>
</evidence>
<evidence type="ECO:0000256" key="4">
    <source>
        <dbReference type="ARBA" id="ARBA00022989"/>
    </source>
</evidence>
<dbReference type="PANTHER" id="PTHR30250:SF28">
    <property type="entry name" value="POLYSACCHARIDE BIOSYNTHESIS PROTEIN"/>
    <property type="match status" value="1"/>
</dbReference>
<evidence type="ECO:0000256" key="2">
    <source>
        <dbReference type="ARBA" id="ARBA00022475"/>
    </source>
</evidence>
<dbReference type="GO" id="GO:0005886">
    <property type="term" value="C:plasma membrane"/>
    <property type="evidence" value="ECO:0007669"/>
    <property type="project" value="UniProtKB-SubCell"/>
</dbReference>
<keyword evidence="4 6" id="KW-1133">Transmembrane helix</keyword>
<feature type="transmembrane region" description="Helical" evidence="6">
    <location>
        <begin position="119"/>
        <end position="139"/>
    </location>
</feature>
<dbReference type="OrthoDB" id="109075at2"/>
<evidence type="ECO:0000256" key="3">
    <source>
        <dbReference type="ARBA" id="ARBA00022692"/>
    </source>
</evidence>
<dbReference type="EMBL" id="LGUE01000008">
    <property type="protein sequence ID" value="KON82894.1"/>
    <property type="molecule type" value="Genomic_DNA"/>
</dbReference>
<keyword evidence="5 6" id="KW-0472">Membrane</keyword>
<sequence length="433" mass="47343">MKAKVLKLIKIPFIRNVAIMASGTALAQAITMALSPLITRIYGPEAFGILGVFVAITGIVAPLAALTYPIAIVLPKREDHAKGLMRLSLYISILIASFVAIILSVFNENIVNLFNIESVAPYLYLIPVVILCAGFLQVVEQWLIRKKQFRISANASIIQAVLLQGGKVVAGLFFPVASILIIFTAFGEGIKALFMALFTSKFEVNKIRASSNCEKINLNMIAKKYVDFPKYRAPEVLFNAISQSLPVLMLASFFGPSSVGFYTIGRSVLSMPTILIGKSVGDVFYPRISDAEKSGEDLLQLIKKATLMLGIIGILPFGIIILFGPVLFSFIFGPHWLVAGEYARWIALWSFFGFINIPSVRALPVLGAQSFHLKFTILMLLTRIIVLAIGYYAFSSDQIAVALFGISGAVLNVFLILSTLKISKIYLTANTDQ</sequence>
<reference evidence="8" key="1">
    <citation type="submission" date="2015-07" db="EMBL/GenBank/DDBJ databases">
        <title>Fjat-14235 jcm11544.</title>
        <authorList>
            <person name="Liu B."/>
            <person name="Wang J."/>
            <person name="Zhu Y."/>
            <person name="Liu G."/>
            <person name="Chen Q."/>
            <person name="Chen Z."/>
            <person name="Lan J."/>
            <person name="Che J."/>
            <person name="Ge C."/>
            <person name="Shi H."/>
            <person name="Pan Z."/>
            <person name="Liu X."/>
        </authorList>
    </citation>
    <scope>NUCLEOTIDE SEQUENCE [LARGE SCALE GENOMIC DNA]</scope>
    <source>
        <strain evidence="8">JCM 11544</strain>
    </source>
</reference>
<feature type="transmembrane region" description="Helical" evidence="6">
    <location>
        <begin position="399"/>
        <end position="417"/>
    </location>
</feature>
<organism evidence="7 8">
    <name type="scientific">Rossellomorea marisflavi</name>
    <dbReference type="NCBI Taxonomy" id="189381"/>
    <lineage>
        <taxon>Bacteria</taxon>
        <taxon>Bacillati</taxon>
        <taxon>Bacillota</taxon>
        <taxon>Bacilli</taxon>
        <taxon>Bacillales</taxon>
        <taxon>Bacillaceae</taxon>
        <taxon>Rossellomorea</taxon>
    </lineage>
</organism>
<feature type="transmembrane region" description="Helical" evidence="6">
    <location>
        <begin position="12"/>
        <end position="34"/>
    </location>
</feature>
<dbReference type="AlphaFoldDB" id="A0A0M0FZB4"/>